<dbReference type="InterPro" id="IPR022573">
    <property type="entry name" value="DUF2887"/>
</dbReference>
<sequence length="119" mass="14217">MIKNQDGQDYFRIFMIPGNKFPGYFLSSLWDYIDFPGKYYYIEIRLIIINQIICQFNILMKTDKELYRLFASMPDYLFECAGIKVSETYEMKSVTFKEFEQRSDGLLEPVSNRILKTEV</sequence>
<reference evidence="1" key="1">
    <citation type="journal article" date="2021" name="Microb. Physiol.">
        <title>Proteogenomic Insights into the Physiology of Marine, Sulfate-Reducing, Filamentous Desulfonema limicola and Desulfonema magnum.</title>
        <authorList>
            <person name="Schnaars V."/>
            <person name="Wohlbrand L."/>
            <person name="Scheve S."/>
            <person name="Hinrichs C."/>
            <person name="Reinhardt R."/>
            <person name="Rabus R."/>
        </authorList>
    </citation>
    <scope>NUCLEOTIDE SEQUENCE</scope>
    <source>
        <strain evidence="1">5ac10</strain>
    </source>
</reference>
<dbReference type="KEGG" id="dli:dnl_13900"/>
<dbReference type="Pfam" id="PF11103">
    <property type="entry name" value="DUF2887"/>
    <property type="match status" value="1"/>
</dbReference>
<proteinExistence type="predicted"/>
<gene>
    <name evidence="1" type="ORF">dnl_13900</name>
</gene>
<evidence type="ECO:0000313" key="1">
    <source>
        <dbReference type="EMBL" id="QTA79136.1"/>
    </source>
</evidence>
<keyword evidence="2" id="KW-1185">Reference proteome</keyword>
<evidence type="ECO:0000313" key="2">
    <source>
        <dbReference type="Proteomes" id="UP000663720"/>
    </source>
</evidence>
<accession>A0A975GFC3</accession>
<dbReference type="EMBL" id="CP061799">
    <property type="protein sequence ID" value="QTA79136.1"/>
    <property type="molecule type" value="Genomic_DNA"/>
</dbReference>
<dbReference type="AlphaFoldDB" id="A0A975GFC3"/>
<dbReference type="RefSeq" id="WP_207690918.1">
    <property type="nucleotide sequence ID" value="NZ_CP061799.1"/>
</dbReference>
<dbReference type="Proteomes" id="UP000663720">
    <property type="component" value="Chromosome"/>
</dbReference>
<protein>
    <submittedName>
        <fullName evidence="1">DUF2887</fullName>
    </submittedName>
</protein>
<organism evidence="1 2">
    <name type="scientific">Desulfonema limicola</name>
    <dbReference type="NCBI Taxonomy" id="45656"/>
    <lineage>
        <taxon>Bacteria</taxon>
        <taxon>Pseudomonadati</taxon>
        <taxon>Thermodesulfobacteriota</taxon>
        <taxon>Desulfobacteria</taxon>
        <taxon>Desulfobacterales</taxon>
        <taxon>Desulfococcaceae</taxon>
        <taxon>Desulfonema</taxon>
    </lineage>
</organism>
<name>A0A975GFC3_9BACT</name>